<dbReference type="SUPFAM" id="SSF56112">
    <property type="entry name" value="Protein kinase-like (PK-like)"/>
    <property type="match status" value="1"/>
</dbReference>
<gene>
    <name evidence="1" type="ORF">A9K55_000023</name>
</gene>
<dbReference type="EMBL" id="CP023328">
    <property type="protein sequence ID" value="ATY67286.1"/>
    <property type="molecule type" value="Genomic_DNA"/>
</dbReference>
<dbReference type="VEuPathDB" id="FungiDB:CCM_07326"/>
<organism evidence="1 2">
    <name type="scientific">Cordyceps militaris</name>
    <name type="common">Caterpillar fungus</name>
    <name type="synonym">Clavaria militaris</name>
    <dbReference type="NCBI Taxonomy" id="73501"/>
    <lineage>
        <taxon>Eukaryota</taxon>
        <taxon>Fungi</taxon>
        <taxon>Dikarya</taxon>
        <taxon>Ascomycota</taxon>
        <taxon>Pezizomycotina</taxon>
        <taxon>Sordariomycetes</taxon>
        <taxon>Hypocreomycetidae</taxon>
        <taxon>Hypocreales</taxon>
        <taxon>Cordycipitaceae</taxon>
        <taxon>Cordyceps</taxon>
    </lineage>
</organism>
<dbReference type="VEuPathDB" id="FungiDB:A9K55_000023"/>
<accession>A0A2H4SW00</accession>
<sequence>MAASPPCLHVQEVWGESAAPDAATKTTWERKRLELTAFRGYLAFFGTLSLSERGEWIAGTYNDLDDATFNGLLATMSRIPDADIYPLYEDGLTQFDPNSIGEDKYFLKPPNVSGWDHDDAVAKLLLFEAWNNELFLSNPHPHLGAYLGCVVHDGRIVRLAFPKYAESLEDRINKARSPGVSQMTSGEREKCMQSIREAVAHLHSLGYAHNDVSATNIMFDEDDRALLIDLDSCASFGNKIRKGGIAGGWRGPHFWAQSFEISSVECDEASLRYIEDWLSTEQKAAENADD</sequence>
<keyword evidence="1" id="KW-0418">Kinase</keyword>
<proteinExistence type="predicted"/>
<dbReference type="Pfam" id="PF06293">
    <property type="entry name" value="Kdo"/>
    <property type="match status" value="1"/>
</dbReference>
<evidence type="ECO:0000313" key="2">
    <source>
        <dbReference type="Proteomes" id="UP000323067"/>
    </source>
</evidence>
<evidence type="ECO:0000313" key="1">
    <source>
        <dbReference type="EMBL" id="ATY67286.1"/>
    </source>
</evidence>
<name>A0A2H4SW00_CORMI</name>
<dbReference type="Proteomes" id="UP000323067">
    <property type="component" value="Chromosome i"/>
</dbReference>
<dbReference type="Gene3D" id="1.10.510.10">
    <property type="entry name" value="Transferase(Phosphotransferase) domain 1"/>
    <property type="match status" value="1"/>
</dbReference>
<dbReference type="InterPro" id="IPR011009">
    <property type="entry name" value="Kinase-like_dom_sf"/>
</dbReference>
<dbReference type="OrthoDB" id="4062651at2759"/>
<dbReference type="AlphaFoldDB" id="A0A2H4SW00"/>
<reference evidence="1 2" key="1">
    <citation type="journal article" date="2017" name="BMC Genomics">
        <title>Chromosome level assembly and secondary metabolite potential of the parasitic fungus Cordyceps militaris.</title>
        <authorList>
            <person name="Kramer G.J."/>
            <person name="Nodwell J.R."/>
        </authorList>
    </citation>
    <scope>NUCLEOTIDE SEQUENCE [LARGE SCALE GENOMIC DNA]</scope>
    <source>
        <strain evidence="1 2">ATCC 34164</strain>
    </source>
</reference>
<keyword evidence="1" id="KW-0808">Transferase</keyword>
<protein>
    <submittedName>
        <fullName evidence="1">Kinase-like domain</fullName>
    </submittedName>
</protein>
<dbReference type="GO" id="GO:0016301">
    <property type="term" value="F:kinase activity"/>
    <property type="evidence" value="ECO:0007669"/>
    <property type="project" value="UniProtKB-KW"/>
</dbReference>